<comment type="caution">
    <text evidence="2">The sequence shown here is derived from an EMBL/GenBank/DDBJ whole genome shotgun (WGS) entry which is preliminary data.</text>
</comment>
<dbReference type="Proteomes" id="UP000232533">
    <property type="component" value="Unassembled WGS sequence"/>
</dbReference>
<evidence type="ECO:0000313" key="2">
    <source>
        <dbReference type="EMBL" id="PKD19270.1"/>
    </source>
</evidence>
<gene>
    <name evidence="2" type="ORF">APR40_11220</name>
    <name evidence="1" type="ORF">BHS39_11240</name>
</gene>
<proteinExistence type="predicted"/>
<organism evidence="2 4">
    <name type="scientific">Salegentibacter salarius</name>
    <dbReference type="NCBI Taxonomy" id="435906"/>
    <lineage>
        <taxon>Bacteria</taxon>
        <taxon>Pseudomonadati</taxon>
        <taxon>Bacteroidota</taxon>
        <taxon>Flavobacteriia</taxon>
        <taxon>Flavobacteriales</taxon>
        <taxon>Flavobacteriaceae</taxon>
        <taxon>Salegentibacter</taxon>
    </lineage>
</organism>
<dbReference type="EMBL" id="MJBR01000013">
    <property type="protein sequence ID" value="OEY72810.1"/>
    <property type="molecule type" value="Genomic_DNA"/>
</dbReference>
<accession>A0A2N0TWZ9</accession>
<dbReference type="Proteomes" id="UP000176009">
    <property type="component" value="Unassembled WGS sequence"/>
</dbReference>
<protein>
    <submittedName>
        <fullName evidence="2">Uncharacterized protein</fullName>
    </submittedName>
</protein>
<dbReference type="AlphaFoldDB" id="A0A2N0TWZ9"/>
<evidence type="ECO:0000313" key="4">
    <source>
        <dbReference type="Proteomes" id="UP000232533"/>
    </source>
</evidence>
<reference evidence="2 4" key="1">
    <citation type="submission" date="2015-10" db="EMBL/GenBank/DDBJ databases">
        <title>Draft genome sequence of Salegentibacter salinarum KCTC 12975.</title>
        <authorList>
            <person name="Lin W."/>
            <person name="Zheng Q."/>
        </authorList>
    </citation>
    <scope>NUCLEOTIDE SEQUENCE [LARGE SCALE GENOMIC DNA]</scope>
    <source>
        <strain evidence="2 4">KCTC 12974</strain>
    </source>
</reference>
<name>A0A2N0TWZ9_9FLAO</name>
<sequence length="160" mass="18829">MEKQKITLKIDDTLVEGEIIERSKFFIRVGIISPFKNWEDYRGINGPGRQTPDHYLTARGEEVAKDLLLNSFKKLKMIDESINRLSIVQNDLREELEEIKALPNNPVRERIASKLNYWFYNNFLFSSRTTGMVATYGEQEKIEEIFKTYKEKGVKIYQLD</sequence>
<dbReference type="RefSeq" id="WP_070053937.1">
    <property type="nucleotide sequence ID" value="NZ_FVZF01000020.1"/>
</dbReference>
<reference evidence="1 3" key="2">
    <citation type="submission" date="2016-09" db="EMBL/GenBank/DDBJ databases">
        <title>Genome Sequence of Salegentibacter salarius,Isolated from a Marine Solar Saltern of the Yellow Sea in South Korea.</title>
        <authorList>
            <person name="Zheng Q."/>
            <person name="Liu Y."/>
        </authorList>
    </citation>
    <scope>NUCLEOTIDE SEQUENCE [LARGE SCALE GENOMIC DNA]</scope>
    <source>
        <strain evidence="1 3">KCTC 12974</strain>
    </source>
</reference>
<evidence type="ECO:0000313" key="1">
    <source>
        <dbReference type="EMBL" id="OEY72810.1"/>
    </source>
</evidence>
<dbReference type="EMBL" id="LKTR01000016">
    <property type="protein sequence ID" value="PKD19270.1"/>
    <property type="molecule type" value="Genomic_DNA"/>
</dbReference>
<keyword evidence="3" id="KW-1185">Reference proteome</keyword>
<evidence type="ECO:0000313" key="3">
    <source>
        <dbReference type="Proteomes" id="UP000176009"/>
    </source>
</evidence>